<organism evidence="2 3">
    <name type="scientific">Coffea arabica</name>
    <name type="common">Arabian coffee</name>
    <dbReference type="NCBI Taxonomy" id="13443"/>
    <lineage>
        <taxon>Eukaryota</taxon>
        <taxon>Viridiplantae</taxon>
        <taxon>Streptophyta</taxon>
        <taxon>Embryophyta</taxon>
        <taxon>Tracheophyta</taxon>
        <taxon>Spermatophyta</taxon>
        <taxon>Magnoliopsida</taxon>
        <taxon>eudicotyledons</taxon>
        <taxon>Gunneridae</taxon>
        <taxon>Pentapetalae</taxon>
        <taxon>asterids</taxon>
        <taxon>lamiids</taxon>
        <taxon>Gentianales</taxon>
        <taxon>Rubiaceae</taxon>
        <taxon>Ixoroideae</taxon>
        <taxon>Gardenieae complex</taxon>
        <taxon>Bertiereae - Coffeeae clade</taxon>
        <taxon>Coffeeae</taxon>
        <taxon>Coffea</taxon>
    </lineage>
</organism>
<feature type="compositionally biased region" description="Low complexity" evidence="1">
    <location>
        <begin position="746"/>
        <end position="757"/>
    </location>
</feature>
<dbReference type="Proteomes" id="UP001652660">
    <property type="component" value="Chromosome 11c"/>
</dbReference>
<sequence length="1152" mass="124292">MPPSPAVRCSPGRELRAENHKRGRSLESGILFRQRDDDLALFNEVQSRERDNFLLQSNDDFEDLFSNKLRYFSDYKLGINVPTRGESSDLLNAEGDKNDYDWLLTPPDTPLFSSLDEEAMPINRAQRGRPRSQPISISRSSTMEKSNRSSRGSASPNRLSPSPRSSHSTYQSRGRQSPGPHSSPPPCLRPSTPTRRPSPPPSKPSTPAQRSSTPTLRRMSTGSSCPAAPSRVRGSSPVKTSRGNSASPKIKAWQANIPGFSSEAPPNLRTSLADRPASYVRGSSPASGNGSKSGRQSMSPTASRSVCSSYSHDRDRFRSQSKGSIASSGDDDVDSLQSIPISSSDHSVLRSVSTFSNRRDLSSSKKPTKIVTSSSAPKRSFDIAIRQTDHRKGSPHNMFRPLLSSVPSSTFYAGKSSAAHRSVISRNSSVTTSSNASSDLGTSGAHDTEGSEHNQEGITNACIKAPYHDIQEEVFAFDKADSIDDKSVDKNNEKLSDRHDEDDGDLVLDSHVVGDGSSTHQDKGLEISVASAVFDVKGDCQDVHSFEETLLCSRCGCRYHAIEEIDADLKLCRNCRSAEILSVLSPKTVIAVENLPGVSAKVLDHGSVDAFAPSAAMLVSLAVNAMGEPGTGCHTELNANLPESSGALGELNLVSQQVGSQPTLSGNTTLNDEIVAQQLQNNSGYSNLKADVSEGAGISLLLTPHSVKGPIIRSRTFTATSITCDDFSYVRDSATSTRSSFGYGTASASSSLDLGSSRQTEARAQRQLSSRKSDTENYRYEMYSKHQRSVSSLSGTSTHGFQASSLATSSHDESLEVSAAVHVERINLEVTHVPLQDLSLASESIELDNMSSDIESDSNLRTVSELSSHTANIHLGDAYVKSASNIEEPALHEHVEELANDSQGGISLEASSTYPETCQEEDCLSNASTDRLDVAEVPNLSSLDAISELESENDHVISPDSVFDMDSQNSRSSMDGLQDPSHRIVSSHDISASVEESVNQDHVHCILVLTEESTVMLEGQGDTHTRSLTLEEATDSILFCSSIVHNLAYEAASIAIEKENYTQLEGSRPAVTIVGKTNPDRRESRTRIVSKRNTKPQKARQRRLETDSKPPPSNIASDEKSDASTARIVGSPARGDSVKPPKLESKCNCAIM</sequence>
<gene>
    <name evidence="3" type="primary">LOC113716288</name>
</gene>
<dbReference type="RefSeq" id="XP_071925967.1">
    <property type="nucleotide sequence ID" value="XM_072069866.1"/>
</dbReference>
<evidence type="ECO:0000313" key="2">
    <source>
        <dbReference type="Proteomes" id="UP001652660"/>
    </source>
</evidence>
<feature type="compositionally biased region" description="Low complexity" evidence="1">
    <location>
        <begin position="131"/>
        <end position="141"/>
    </location>
</feature>
<evidence type="ECO:0000256" key="1">
    <source>
        <dbReference type="SAM" id="MobiDB-lite"/>
    </source>
</evidence>
<keyword evidence="2" id="KW-1185">Reference proteome</keyword>
<feature type="compositionally biased region" description="Low complexity" evidence="1">
    <location>
        <begin position="422"/>
        <end position="438"/>
    </location>
</feature>
<feature type="region of interest" description="Disordered" evidence="1">
    <location>
        <begin position="121"/>
        <end position="399"/>
    </location>
</feature>
<feature type="compositionally biased region" description="Basic residues" evidence="1">
    <location>
        <begin position="1088"/>
        <end position="1101"/>
    </location>
</feature>
<proteinExistence type="predicted"/>
<feature type="compositionally biased region" description="Polar residues" evidence="1">
    <location>
        <begin position="284"/>
        <end position="310"/>
    </location>
</feature>
<dbReference type="PANTHER" id="PTHR31949:SF3">
    <property type="entry name" value="RUN_FYVE DOMAIN PROTEIN"/>
    <property type="match status" value="1"/>
</dbReference>
<name>A0ABM4W2G3_COFAR</name>
<feature type="compositionally biased region" description="Basic and acidic residues" evidence="1">
    <location>
        <begin position="1136"/>
        <end position="1145"/>
    </location>
</feature>
<feature type="region of interest" description="Disordered" evidence="1">
    <location>
        <begin position="1"/>
        <end position="21"/>
    </location>
</feature>
<feature type="compositionally biased region" description="Basic and acidic residues" evidence="1">
    <location>
        <begin position="11"/>
        <end position="20"/>
    </location>
</feature>
<feature type="compositionally biased region" description="Low complexity" evidence="1">
    <location>
        <begin position="153"/>
        <end position="173"/>
    </location>
</feature>
<dbReference type="PANTHER" id="PTHR31949">
    <property type="entry name" value="GASTRIC MUCIN-LIKE PROTEIN"/>
    <property type="match status" value="1"/>
</dbReference>
<dbReference type="GeneID" id="113716288"/>
<protein>
    <submittedName>
        <fullName evidence="3">Uncharacterized protein isoform X1</fullName>
    </submittedName>
</protein>
<feature type="region of interest" description="Disordered" evidence="1">
    <location>
        <begin position="736"/>
        <end position="777"/>
    </location>
</feature>
<feature type="compositionally biased region" description="Low complexity" evidence="1">
    <location>
        <begin position="342"/>
        <end position="353"/>
    </location>
</feature>
<reference evidence="3" key="1">
    <citation type="submission" date="2025-08" db="UniProtKB">
        <authorList>
            <consortium name="RefSeq"/>
        </authorList>
    </citation>
    <scope>IDENTIFICATION</scope>
    <source>
        <tissue evidence="3">Leaves</tissue>
    </source>
</reference>
<feature type="compositionally biased region" description="Polar residues" evidence="1">
    <location>
        <begin position="208"/>
        <end position="224"/>
    </location>
</feature>
<feature type="region of interest" description="Disordered" evidence="1">
    <location>
        <begin position="1074"/>
        <end position="1152"/>
    </location>
</feature>
<evidence type="ECO:0000313" key="3">
    <source>
        <dbReference type="RefSeq" id="XP_071925967.1"/>
    </source>
</evidence>
<feature type="region of interest" description="Disordered" evidence="1">
    <location>
        <begin position="422"/>
        <end position="454"/>
    </location>
</feature>
<accession>A0ABM4W2G3</accession>
<feature type="compositionally biased region" description="Polar residues" evidence="1">
    <location>
        <begin position="237"/>
        <end position="247"/>
    </location>
</feature>